<proteinExistence type="predicted"/>
<evidence type="ECO:0000256" key="1">
    <source>
        <dbReference type="SAM" id="Phobius"/>
    </source>
</evidence>
<evidence type="ECO:0000313" key="2">
    <source>
        <dbReference type="EMBL" id="KAK9498844.1"/>
    </source>
</evidence>
<dbReference type="EMBL" id="JAPXFL010000012">
    <property type="protein sequence ID" value="KAK9498844.1"/>
    <property type="molecule type" value="Genomic_DNA"/>
</dbReference>
<dbReference type="Gene3D" id="1.20.5.220">
    <property type="match status" value="1"/>
</dbReference>
<dbReference type="SUPFAM" id="SSF81518">
    <property type="entry name" value="Subunit XI (6.4 kDa protein) of cytochrome bc1 complex (Ubiquinol-cytochrome c reductase)"/>
    <property type="match status" value="1"/>
</dbReference>
<keyword evidence="1" id="KW-0472">Membrane</keyword>
<accession>A0AAW1CJW9</accession>
<dbReference type="InterPro" id="IPR015089">
    <property type="entry name" value="UQCR"/>
</dbReference>
<dbReference type="Proteomes" id="UP001461498">
    <property type="component" value="Unassembled WGS sequence"/>
</dbReference>
<organism evidence="2 3">
    <name type="scientific">Rhynocoris fuscipes</name>
    <dbReference type="NCBI Taxonomy" id="488301"/>
    <lineage>
        <taxon>Eukaryota</taxon>
        <taxon>Metazoa</taxon>
        <taxon>Ecdysozoa</taxon>
        <taxon>Arthropoda</taxon>
        <taxon>Hexapoda</taxon>
        <taxon>Insecta</taxon>
        <taxon>Pterygota</taxon>
        <taxon>Neoptera</taxon>
        <taxon>Paraneoptera</taxon>
        <taxon>Hemiptera</taxon>
        <taxon>Heteroptera</taxon>
        <taxon>Panheteroptera</taxon>
        <taxon>Cimicomorpha</taxon>
        <taxon>Reduviidae</taxon>
        <taxon>Harpactorinae</taxon>
        <taxon>Harpactorini</taxon>
        <taxon>Rhynocoris</taxon>
    </lineage>
</organism>
<feature type="transmembrane region" description="Helical" evidence="1">
    <location>
        <begin position="49"/>
        <end position="68"/>
    </location>
</feature>
<evidence type="ECO:0000313" key="3">
    <source>
        <dbReference type="Proteomes" id="UP001461498"/>
    </source>
</evidence>
<gene>
    <name evidence="2" type="ORF">O3M35_003400</name>
</gene>
<dbReference type="Pfam" id="PF08997">
    <property type="entry name" value="UCR_6-4kD"/>
    <property type="match status" value="1"/>
</dbReference>
<keyword evidence="1" id="KW-0812">Transmembrane</keyword>
<dbReference type="InterPro" id="IPR029027">
    <property type="entry name" value="Single_a-helix_sf"/>
</dbReference>
<keyword evidence="3" id="KW-1185">Reference proteome</keyword>
<reference evidence="2 3" key="1">
    <citation type="submission" date="2022-12" db="EMBL/GenBank/DDBJ databases">
        <title>Chromosome-level genome assembly of true bugs.</title>
        <authorList>
            <person name="Ma L."/>
            <person name="Li H."/>
        </authorList>
    </citation>
    <scope>NUCLEOTIDE SEQUENCE [LARGE SCALE GENOMIC DNA]</scope>
    <source>
        <strain evidence="2">Lab_2022b</strain>
    </source>
</reference>
<dbReference type="PANTHER" id="PTHR15420">
    <property type="entry name" value="UBIQUINOL-CYTOCHROME C REDUCTASE COMPLEX 6.4 KD PROTEIN"/>
    <property type="match status" value="1"/>
</dbReference>
<keyword evidence="1" id="KW-1133">Transmembrane helix</keyword>
<comment type="caution">
    <text evidence="2">The sequence shown here is derived from an EMBL/GenBank/DDBJ whole genome shotgun (WGS) entry which is preliminary data.</text>
</comment>
<dbReference type="GO" id="GO:0006122">
    <property type="term" value="P:mitochondrial electron transport, ubiquinol to cytochrome c"/>
    <property type="evidence" value="ECO:0007669"/>
    <property type="project" value="InterPro"/>
</dbReference>
<dbReference type="PANTHER" id="PTHR15420:SF2">
    <property type="entry name" value="CYTOCHROME B-C1 COMPLEX SUBUNIT 10"/>
    <property type="match status" value="1"/>
</dbReference>
<dbReference type="AlphaFoldDB" id="A0AAW1CJW9"/>
<protein>
    <submittedName>
        <fullName evidence="2">Uncharacterized protein</fullName>
    </submittedName>
</protein>
<dbReference type="GO" id="GO:0005743">
    <property type="term" value="C:mitochondrial inner membrane"/>
    <property type="evidence" value="ECO:0007669"/>
    <property type="project" value="TreeGrafter"/>
</dbReference>
<sequence>MYDQRIDIEEYHENKIKLMIMGIIGDILRDTYIPKVTYGPKQKNFVKKWMPSAVLWSVSAFLALLYITEWQPVLGNFPYYSRRRPYVEPTTHLSRKYYIENQ</sequence>
<name>A0AAW1CJW9_9HEMI</name>